<organism evidence="2 3">
    <name type="scientific">Ambrosiozyma monospora</name>
    <name type="common">Yeast</name>
    <name type="synonym">Endomycopsis monosporus</name>
    <dbReference type="NCBI Taxonomy" id="43982"/>
    <lineage>
        <taxon>Eukaryota</taxon>
        <taxon>Fungi</taxon>
        <taxon>Dikarya</taxon>
        <taxon>Ascomycota</taxon>
        <taxon>Saccharomycotina</taxon>
        <taxon>Pichiomycetes</taxon>
        <taxon>Pichiales</taxon>
        <taxon>Pichiaceae</taxon>
        <taxon>Ambrosiozyma</taxon>
    </lineage>
</organism>
<proteinExistence type="predicted"/>
<comment type="caution">
    <text evidence="2">The sequence shown here is derived from an EMBL/GenBank/DDBJ whole genome shotgun (WGS) entry which is preliminary data.</text>
</comment>
<gene>
    <name evidence="2" type="ORF">Amon01_000205700</name>
</gene>
<keyword evidence="3" id="KW-1185">Reference proteome</keyword>
<sequence length="179" mass="20520">MTDQGRNQFQDHQLNNLIGTLTEQTGRPNPNASVNVNTDTNNNDDDNNNDNNTEDHAVGLLKQPQQVSFHFSNLHSQSTSIQLSQPPIQFAFYPHLTPSMTMTDVVKELKKWLSLIDSTPKTIPSHIHEVYIKLFRIQHKVVSLMKSTATAKELQIQKIWQEEKALAYFFEQCLALLYQ</sequence>
<accession>A0A9W6YPL4</accession>
<protein>
    <submittedName>
        <fullName evidence="2">Unnamed protein product</fullName>
    </submittedName>
</protein>
<feature type="compositionally biased region" description="Polar residues" evidence="1">
    <location>
        <begin position="21"/>
        <end position="33"/>
    </location>
</feature>
<dbReference type="AlphaFoldDB" id="A0A9W6YPL4"/>
<dbReference type="EMBL" id="BSXU01000692">
    <property type="protein sequence ID" value="GMG21525.1"/>
    <property type="molecule type" value="Genomic_DNA"/>
</dbReference>
<evidence type="ECO:0000256" key="1">
    <source>
        <dbReference type="SAM" id="MobiDB-lite"/>
    </source>
</evidence>
<feature type="region of interest" description="Disordered" evidence="1">
    <location>
        <begin position="21"/>
        <end position="55"/>
    </location>
</feature>
<dbReference type="Proteomes" id="UP001165063">
    <property type="component" value="Unassembled WGS sequence"/>
</dbReference>
<evidence type="ECO:0000313" key="3">
    <source>
        <dbReference type="Proteomes" id="UP001165063"/>
    </source>
</evidence>
<name>A0A9W6YPL4_AMBMO</name>
<reference evidence="2" key="1">
    <citation type="submission" date="2023-04" db="EMBL/GenBank/DDBJ databases">
        <title>Ambrosiozyma monospora NBRC 1965.</title>
        <authorList>
            <person name="Ichikawa N."/>
            <person name="Sato H."/>
            <person name="Tonouchi N."/>
        </authorList>
    </citation>
    <scope>NUCLEOTIDE SEQUENCE</scope>
    <source>
        <strain evidence="2">NBRC 1965</strain>
    </source>
</reference>
<evidence type="ECO:0000313" key="2">
    <source>
        <dbReference type="EMBL" id="GMG21525.1"/>
    </source>
</evidence>